<dbReference type="Proteomes" id="UP000014071">
    <property type="component" value="Unassembled WGS sequence"/>
</dbReference>
<keyword evidence="2" id="KW-1185">Reference proteome</keyword>
<accession>R9P922</accession>
<proteinExistence type="predicted"/>
<dbReference type="AlphaFoldDB" id="R9P922"/>
<dbReference type="GeneID" id="24110717"/>
<dbReference type="HOGENOM" id="CLU_1971508_0_0_1"/>
<protein>
    <submittedName>
        <fullName evidence="1">Acyl-CoA oxidase</fullName>
    </submittedName>
</protein>
<gene>
    <name evidence="1" type="ORF">PHSY_005439</name>
</gene>
<dbReference type="EMBL" id="DF238814">
    <property type="protein sequence ID" value="GAC97851.1"/>
    <property type="molecule type" value="Genomic_DNA"/>
</dbReference>
<dbReference type="RefSeq" id="XP_012191438.1">
    <property type="nucleotide sequence ID" value="XM_012336048.1"/>
</dbReference>
<organism evidence="1 2">
    <name type="scientific">Pseudozyma hubeiensis (strain SY62)</name>
    <name type="common">Yeast</name>
    <dbReference type="NCBI Taxonomy" id="1305764"/>
    <lineage>
        <taxon>Eukaryota</taxon>
        <taxon>Fungi</taxon>
        <taxon>Dikarya</taxon>
        <taxon>Basidiomycota</taxon>
        <taxon>Ustilaginomycotina</taxon>
        <taxon>Ustilaginomycetes</taxon>
        <taxon>Ustilaginales</taxon>
        <taxon>Ustilaginaceae</taxon>
        <taxon>Pseudozyma</taxon>
    </lineage>
</organism>
<sequence>MGGAAVAAVTRRRESEDVIDVEDVGESLSAVSRARLSIRTKSRNARHLDGHTGKTPVLEYNGTRLCRQVLVAGVLGSSAFLNQRFRIRDAKMPLSNVNVHEAFITFLHREQSYKASATKGDWLRCAG</sequence>
<reference evidence="2" key="1">
    <citation type="journal article" date="2013" name="Genome Announc.">
        <title>Draft genome sequence of the basidiomycetous yeast-like fungus Pseudozyma hubeiensis SY62, which produces an abundant amount of the biosurfactant mannosylerythritol lipids.</title>
        <authorList>
            <person name="Konishi M."/>
            <person name="Hatada Y."/>
            <person name="Horiuchi J."/>
        </authorList>
    </citation>
    <scope>NUCLEOTIDE SEQUENCE [LARGE SCALE GENOMIC DNA]</scope>
    <source>
        <strain evidence="2">SY62</strain>
    </source>
</reference>
<evidence type="ECO:0000313" key="2">
    <source>
        <dbReference type="Proteomes" id="UP000014071"/>
    </source>
</evidence>
<name>R9P922_PSEHS</name>
<evidence type="ECO:0000313" key="1">
    <source>
        <dbReference type="EMBL" id="GAC97851.1"/>
    </source>
</evidence>